<dbReference type="InterPro" id="IPR005511">
    <property type="entry name" value="SMP-30"/>
</dbReference>
<comment type="caution">
    <text evidence="3">The sequence shown here is derived from an EMBL/GenBank/DDBJ whole genome shotgun (WGS) entry which is preliminary data.</text>
</comment>
<evidence type="ECO:0000313" key="4">
    <source>
        <dbReference type="Proteomes" id="UP001500954"/>
    </source>
</evidence>
<accession>A0ABP6XS32</accession>
<dbReference type="RefSeq" id="WP_345005701.1">
    <property type="nucleotide sequence ID" value="NZ_BAABCY010000051.1"/>
</dbReference>
<evidence type="ECO:0000313" key="3">
    <source>
        <dbReference type="EMBL" id="GAA3569177.1"/>
    </source>
</evidence>
<proteinExistence type="inferred from homology"/>
<sequence>MSNQRIIANVFIDTKAILGEGPIWLTNSQELLWVDIAKGEVHATNTTTKQDRVIYQGKKTSAIIPVSDTEFLISDTNKLILVNTATGVSNEYTSILFETKNIRFNDGKADPNGNLWIGTMEMDIKPKKGALYRIDSNKEMKKCISKITISNGITWSLDKKTMYYIDTVKQGVYAFNFDENSNISNQRMVITIPKKLGAPDGMTIDNLGNLWIALWGGACVTCWNPKSGQLLKKIDVDAPLVTSCTFGGKNMNTLFITTAKEGLSASELEKYPNSGSIFAIKTEVNGFKPYYYRPLI</sequence>
<gene>
    <name evidence="3" type="ORF">GCM10022395_18600</name>
</gene>
<dbReference type="PANTHER" id="PTHR10907">
    <property type="entry name" value="REGUCALCIN"/>
    <property type="match status" value="1"/>
</dbReference>
<evidence type="ECO:0000259" key="2">
    <source>
        <dbReference type="Pfam" id="PF08450"/>
    </source>
</evidence>
<dbReference type="SUPFAM" id="SSF63829">
    <property type="entry name" value="Calcium-dependent phosphotriesterase"/>
    <property type="match status" value="1"/>
</dbReference>
<dbReference type="InterPro" id="IPR011042">
    <property type="entry name" value="6-blade_b-propeller_TolB-like"/>
</dbReference>
<dbReference type="InterPro" id="IPR013658">
    <property type="entry name" value="SGL"/>
</dbReference>
<evidence type="ECO:0000256" key="1">
    <source>
        <dbReference type="ARBA" id="ARBA00008853"/>
    </source>
</evidence>
<keyword evidence="4" id="KW-1185">Reference proteome</keyword>
<name>A0ABP6XS32_9FLAO</name>
<organism evidence="3 4">
    <name type="scientific">Snuella lapsa</name>
    <dbReference type="NCBI Taxonomy" id="870481"/>
    <lineage>
        <taxon>Bacteria</taxon>
        <taxon>Pseudomonadati</taxon>
        <taxon>Bacteroidota</taxon>
        <taxon>Flavobacteriia</taxon>
        <taxon>Flavobacteriales</taxon>
        <taxon>Flavobacteriaceae</taxon>
        <taxon>Snuella</taxon>
    </lineage>
</organism>
<dbReference type="PANTHER" id="PTHR10907:SF47">
    <property type="entry name" value="REGUCALCIN"/>
    <property type="match status" value="1"/>
</dbReference>
<reference evidence="4" key="1">
    <citation type="journal article" date="2019" name="Int. J. Syst. Evol. Microbiol.">
        <title>The Global Catalogue of Microorganisms (GCM) 10K type strain sequencing project: providing services to taxonomists for standard genome sequencing and annotation.</title>
        <authorList>
            <consortium name="The Broad Institute Genomics Platform"/>
            <consortium name="The Broad Institute Genome Sequencing Center for Infectious Disease"/>
            <person name="Wu L."/>
            <person name="Ma J."/>
        </authorList>
    </citation>
    <scope>NUCLEOTIDE SEQUENCE [LARGE SCALE GENOMIC DNA]</scope>
    <source>
        <strain evidence="4">JCM 17111</strain>
    </source>
</reference>
<feature type="domain" description="SMP-30/Gluconolactonase/LRE-like region" evidence="2">
    <location>
        <begin position="18"/>
        <end position="259"/>
    </location>
</feature>
<dbReference type="EMBL" id="BAABCY010000051">
    <property type="protein sequence ID" value="GAA3569177.1"/>
    <property type="molecule type" value="Genomic_DNA"/>
</dbReference>
<dbReference type="PRINTS" id="PR01790">
    <property type="entry name" value="SMP30FAMILY"/>
</dbReference>
<dbReference type="Gene3D" id="2.120.10.30">
    <property type="entry name" value="TolB, C-terminal domain"/>
    <property type="match status" value="1"/>
</dbReference>
<protein>
    <submittedName>
        <fullName evidence="3">SMP-30/gluconolactonase/LRE family protein</fullName>
    </submittedName>
</protein>
<comment type="similarity">
    <text evidence="1">Belongs to the SMP-30/CGR1 family.</text>
</comment>
<dbReference type="Proteomes" id="UP001500954">
    <property type="component" value="Unassembled WGS sequence"/>
</dbReference>
<dbReference type="Pfam" id="PF08450">
    <property type="entry name" value="SGL"/>
    <property type="match status" value="1"/>
</dbReference>